<dbReference type="Gene3D" id="3.30.420.10">
    <property type="entry name" value="Ribonuclease H-like superfamily/Ribonuclease H"/>
    <property type="match status" value="1"/>
</dbReference>
<dbReference type="AlphaFoldDB" id="A0A940MPW2"/>
<dbReference type="SUPFAM" id="SSF53098">
    <property type="entry name" value="Ribonuclease H-like"/>
    <property type="match status" value="1"/>
</dbReference>
<dbReference type="Pfam" id="PF09299">
    <property type="entry name" value="Mu-transpos_C"/>
    <property type="match status" value="1"/>
</dbReference>
<organism evidence="3 4">
    <name type="scientific">Sagittula salina</name>
    <dbReference type="NCBI Taxonomy" id="2820268"/>
    <lineage>
        <taxon>Bacteria</taxon>
        <taxon>Pseudomonadati</taxon>
        <taxon>Pseudomonadota</taxon>
        <taxon>Alphaproteobacteria</taxon>
        <taxon>Rhodobacterales</taxon>
        <taxon>Roseobacteraceae</taxon>
        <taxon>Sagittula</taxon>
    </lineage>
</organism>
<feature type="compositionally biased region" description="Basic and acidic residues" evidence="1">
    <location>
        <begin position="711"/>
        <end position="729"/>
    </location>
</feature>
<evidence type="ECO:0000313" key="4">
    <source>
        <dbReference type="Proteomes" id="UP000675940"/>
    </source>
</evidence>
<sequence>MTSVQLYDIPKGSELILNGQSLTVSSVDETDFSVESLDTGDCFSIPIKHVENEIQKRNCEVLPPLDAAQKRILREFTGGLEHVDQCKSEVRFDILCKQALVFAANALEAKGLKLTQRSMSNGGRHRRALLEEADKYAPDLGLLKKQKGGRTTKSFKLPQGRTIDAYRKRFNRFDCDMIVLMERSHMKGCRGSRMAPWQERFIAEVLKRWLVPTKPQLANVIKIVRANFPLSAQQIAAGFKYPSDTTIRARAKKVSKTIVAMGQSGKRHTVNVKGAGSTDVRALYFGERYEWDQVYLSIFTGPDGEPHIRVLDPKEATSELDANEHRRCWLHVIIDVATREVLGWVISKTADADHSMALLRMATRSKHKEAKRYRCVSEPVPPVKLVMAVADNGSATRNGEVYAAQLGAGMTVMTGRAYRATDKPYIERLFGTLEGQVLNFLPGYAGRYPGHLTGYDAVAKAKLTHDDLYGIITRYFIDEYPFRPHQGTGMYNATPRQKLENVLKEYGPAQAPSQRDRCLHLGESSTVKVTSEGVKVFNIPFNSSALQNYAENSSKPVTVHLDPDDLRKVYVTAEGMPEIMEARLTMTVLKDLTLEEAIEVMERASRDNPKLRAAHERHLEEAKARRAREIDMHTDPRDPSNYTTIEHLRTRAENVLTVEALPTGSSFGFTTKPGDVGRRDRTGDARPLPISAADPAGSPPPEEPSQPPEPVETHSPDDTTKAPQRDRRSVTFPPITKSKL</sequence>
<comment type="caution">
    <text evidence="3">The sequence shown here is derived from an EMBL/GenBank/DDBJ whole genome shotgun (WGS) entry which is preliminary data.</text>
</comment>
<dbReference type="GO" id="GO:0003676">
    <property type="term" value="F:nucleic acid binding"/>
    <property type="evidence" value="ECO:0007669"/>
    <property type="project" value="InterPro"/>
</dbReference>
<feature type="domain" description="Integrase catalytic" evidence="2">
    <location>
        <begin position="309"/>
        <end position="503"/>
    </location>
</feature>
<evidence type="ECO:0000259" key="2">
    <source>
        <dbReference type="PROSITE" id="PS50994"/>
    </source>
</evidence>
<dbReference type="InterPro" id="IPR036397">
    <property type="entry name" value="RNaseH_sf"/>
</dbReference>
<dbReference type="RefSeq" id="WP_209361579.1">
    <property type="nucleotide sequence ID" value="NZ_JAGISH010000007.1"/>
</dbReference>
<dbReference type="EMBL" id="JAGISH010000007">
    <property type="protein sequence ID" value="MBP0483658.1"/>
    <property type="molecule type" value="Genomic_DNA"/>
</dbReference>
<proteinExistence type="predicted"/>
<dbReference type="InterPro" id="IPR012337">
    <property type="entry name" value="RNaseH-like_sf"/>
</dbReference>
<feature type="region of interest" description="Disordered" evidence="1">
    <location>
        <begin position="663"/>
        <end position="740"/>
    </location>
</feature>
<dbReference type="PROSITE" id="PS50994">
    <property type="entry name" value="INTEGRASE"/>
    <property type="match status" value="1"/>
</dbReference>
<accession>A0A940MPW2</accession>
<dbReference type="GO" id="GO:0015074">
    <property type="term" value="P:DNA integration"/>
    <property type="evidence" value="ECO:0007669"/>
    <property type="project" value="InterPro"/>
</dbReference>
<evidence type="ECO:0000256" key="1">
    <source>
        <dbReference type="SAM" id="MobiDB-lite"/>
    </source>
</evidence>
<name>A0A940MPW2_9RHOB</name>
<keyword evidence="4" id="KW-1185">Reference proteome</keyword>
<evidence type="ECO:0000313" key="3">
    <source>
        <dbReference type="EMBL" id="MBP0483658.1"/>
    </source>
</evidence>
<dbReference type="Proteomes" id="UP000675940">
    <property type="component" value="Unassembled WGS sequence"/>
</dbReference>
<feature type="compositionally biased region" description="Pro residues" evidence="1">
    <location>
        <begin position="697"/>
        <end position="710"/>
    </location>
</feature>
<protein>
    <submittedName>
        <fullName evidence="3">DDE-type integrase/transposase/recombinase</fullName>
    </submittedName>
</protein>
<reference evidence="3" key="1">
    <citation type="submission" date="2021-03" db="EMBL/GenBank/DDBJ databases">
        <title>Sagittula salina sp. nov. strain M10.9X isolated from the marine waste.</title>
        <authorList>
            <person name="Satari L."/>
            <person name="Molina-Menor E."/>
            <person name="Vidal-Verdu A."/>
            <person name="Pascual J."/>
            <person name="Pereto J."/>
            <person name="Porcar M."/>
        </authorList>
    </citation>
    <scope>NUCLEOTIDE SEQUENCE</scope>
    <source>
        <strain evidence="3">M10.9X</strain>
    </source>
</reference>
<dbReference type="InterPro" id="IPR015378">
    <property type="entry name" value="Transposase-like_Mu_C"/>
</dbReference>
<dbReference type="InterPro" id="IPR001584">
    <property type="entry name" value="Integrase_cat-core"/>
</dbReference>
<gene>
    <name evidence="3" type="ORF">J5474_14335</name>
</gene>
<feature type="compositionally biased region" description="Basic and acidic residues" evidence="1">
    <location>
        <begin position="675"/>
        <end position="684"/>
    </location>
</feature>